<feature type="domain" description="Aldehyde dehydrogenase" evidence="5">
    <location>
        <begin position="15"/>
        <end position="471"/>
    </location>
</feature>
<feature type="active site" evidence="3">
    <location>
        <position position="249"/>
    </location>
</feature>
<dbReference type="InterPro" id="IPR015657">
    <property type="entry name" value="Aminobutyraldehyde_DH"/>
</dbReference>
<dbReference type="EMBL" id="AJJH01000172">
    <property type="protein sequence ID" value="EID72976.1"/>
    <property type="molecule type" value="Genomic_DNA"/>
</dbReference>
<reference evidence="6 7" key="1">
    <citation type="journal article" date="2012" name="J. Bacteriol.">
        <title>Draft genome sequence of the nitrophenol-degrading actinomycete Rhodococcus imtechensis RKJ300.</title>
        <authorList>
            <person name="Vikram S."/>
            <person name="Kumar S."/>
            <person name="Subramanian S."/>
            <person name="Raghava G.P."/>
        </authorList>
    </citation>
    <scope>NUCLEOTIDE SEQUENCE [LARGE SCALE GENOMIC DNA]</scope>
    <source>
        <strain evidence="6 7">RKJ300</strain>
    </source>
</reference>
<dbReference type="FunFam" id="3.40.605.10:FF:000007">
    <property type="entry name" value="NAD/NADP-dependent betaine aldehyde dehydrogenase"/>
    <property type="match status" value="1"/>
</dbReference>
<dbReference type="InterPro" id="IPR016162">
    <property type="entry name" value="Ald_DH_N"/>
</dbReference>
<dbReference type="PATRIC" id="fig|1165867.3.peg.7307"/>
<sequence>MSIDVLENYINGEFVASSATETLDLINPVDESVVGRAPVSTKADVDAAVEAAERAFVSWGKTTPSVRQTALLKLADAIEAHSDELVEAECRNTGQPKQVIADEEIKVGADQLRFFAGAARMLEGKAAGEYMDGFTSYVRREPIGVVGQVTPWNYPFMMALWKIGPALAAGNTIVLKPSDTTPNSTLVLARLTKGILPDGVFNVVLGNGETGATLVENPALGLVSITGSVRAGIAVAVSAARQLKRAHLELGGKAPAIVFGDVDIEKTASGIAEAAFFNGGQDCTAATRVLVHESIHDQLVDALVRKAETLEPGLPDDPDVFYGPLNNINHFNAVSSKIASLPTSAKIVTGGKRSGEQGFFFEPTVITGVDQRDDIVQEETFGPILTVQSFSDEKEAVTLANDVRYGLASSVWTNDHGVTQRLSAALDFGAVWINCHIPLVAEMPHGGFKYSGYGKDLSGYGVEDYTRIKHVMSSHD</sequence>
<comment type="similarity">
    <text evidence="1 4">Belongs to the aldehyde dehydrogenase family.</text>
</comment>
<dbReference type="PROSITE" id="PS00070">
    <property type="entry name" value="ALDEHYDE_DEHYDR_CYS"/>
    <property type="match status" value="1"/>
</dbReference>
<dbReference type="InterPro" id="IPR016160">
    <property type="entry name" value="Ald_DH_CS_CYS"/>
</dbReference>
<dbReference type="GO" id="GO:0016620">
    <property type="term" value="F:oxidoreductase activity, acting on the aldehyde or oxo group of donors, NAD or NADP as acceptor"/>
    <property type="evidence" value="ECO:0007669"/>
    <property type="project" value="InterPro"/>
</dbReference>
<evidence type="ECO:0000256" key="3">
    <source>
        <dbReference type="PROSITE-ProRule" id="PRU10007"/>
    </source>
</evidence>
<dbReference type="Gene3D" id="3.40.605.10">
    <property type="entry name" value="Aldehyde Dehydrogenase, Chain A, domain 1"/>
    <property type="match status" value="1"/>
</dbReference>
<gene>
    <name evidence="6" type="ORF">W59_35673</name>
</gene>
<dbReference type="PROSITE" id="PS00687">
    <property type="entry name" value="ALDEHYDE_DEHYDR_GLU"/>
    <property type="match status" value="1"/>
</dbReference>
<accession>I0W9B0</accession>
<evidence type="ECO:0000313" key="6">
    <source>
        <dbReference type="EMBL" id="EID72976.1"/>
    </source>
</evidence>
<evidence type="ECO:0000256" key="4">
    <source>
        <dbReference type="RuleBase" id="RU003345"/>
    </source>
</evidence>
<dbReference type="InterPro" id="IPR016161">
    <property type="entry name" value="Ald_DH/histidinol_DH"/>
</dbReference>
<dbReference type="Proteomes" id="UP000006447">
    <property type="component" value="Unassembled WGS sequence"/>
</dbReference>
<dbReference type="Pfam" id="PF00171">
    <property type="entry name" value="Aldedh"/>
    <property type="match status" value="1"/>
</dbReference>
<dbReference type="Gene3D" id="3.40.309.10">
    <property type="entry name" value="Aldehyde Dehydrogenase, Chain A, domain 2"/>
    <property type="match status" value="1"/>
</dbReference>
<evidence type="ECO:0000256" key="2">
    <source>
        <dbReference type="ARBA" id="ARBA00023002"/>
    </source>
</evidence>
<dbReference type="AlphaFoldDB" id="I0W9B0"/>
<dbReference type="PANTHER" id="PTHR11699">
    <property type="entry name" value="ALDEHYDE DEHYDROGENASE-RELATED"/>
    <property type="match status" value="1"/>
</dbReference>
<protein>
    <submittedName>
        <fullName evidence="6">Aldehyde dehydrogenase</fullName>
    </submittedName>
</protein>
<proteinExistence type="inferred from homology"/>
<dbReference type="NCBIfam" id="NF010000">
    <property type="entry name" value="PRK13473.1"/>
    <property type="match status" value="1"/>
</dbReference>
<dbReference type="SUPFAM" id="SSF53720">
    <property type="entry name" value="ALDH-like"/>
    <property type="match status" value="1"/>
</dbReference>
<dbReference type="InterPro" id="IPR016163">
    <property type="entry name" value="Ald_DH_C"/>
</dbReference>
<name>I0W9B0_RHOOP</name>
<evidence type="ECO:0000313" key="7">
    <source>
        <dbReference type="Proteomes" id="UP000006447"/>
    </source>
</evidence>
<organism evidence="6 7">
    <name type="scientific">Rhodococcus opacus RKJ300 = JCM 13270</name>
    <dbReference type="NCBI Taxonomy" id="1165867"/>
    <lineage>
        <taxon>Bacteria</taxon>
        <taxon>Bacillati</taxon>
        <taxon>Actinomycetota</taxon>
        <taxon>Actinomycetes</taxon>
        <taxon>Mycobacteriales</taxon>
        <taxon>Nocardiaceae</taxon>
        <taxon>Rhodococcus</taxon>
    </lineage>
</organism>
<dbReference type="CDD" id="cd07092">
    <property type="entry name" value="ALDH_ABALDH-YdcW"/>
    <property type="match status" value="1"/>
</dbReference>
<dbReference type="InterPro" id="IPR015590">
    <property type="entry name" value="Aldehyde_DH_dom"/>
</dbReference>
<dbReference type="FunFam" id="3.40.309.10:FF:000009">
    <property type="entry name" value="Aldehyde dehydrogenase A"/>
    <property type="match status" value="1"/>
</dbReference>
<comment type="caution">
    <text evidence="6">The sequence shown here is derived from an EMBL/GenBank/DDBJ whole genome shotgun (WGS) entry which is preliminary data.</text>
</comment>
<dbReference type="RefSeq" id="WP_007301177.1">
    <property type="nucleotide sequence ID" value="NZ_AJJH01000172.1"/>
</dbReference>
<evidence type="ECO:0000256" key="1">
    <source>
        <dbReference type="ARBA" id="ARBA00009986"/>
    </source>
</evidence>
<keyword evidence="2 4" id="KW-0560">Oxidoreductase</keyword>
<evidence type="ECO:0000259" key="5">
    <source>
        <dbReference type="Pfam" id="PF00171"/>
    </source>
</evidence>
<dbReference type="InterPro" id="IPR029510">
    <property type="entry name" value="Ald_DH_CS_GLU"/>
</dbReference>